<dbReference type="STRING" id="139420.A0A371DBJ9"/>
<dbReference type="EMBL" id="KZ857402">
    <property type="protein sequence ID" value="RDX49929.1"/>
    <property type="molecule type" value="Genomic_DNA"/>
</dbReference>
<evidence type="ECO:0000313" key="2">
    <source>
        <dbReference type="EMBL" id="RDX49929.1"/>
    </source>
</evidence>
<accession>A0A371DBJ9</accession>
<dbReference type="Proteomes" id="UP000256964">
    <property type="component" value="Unassembled WGS sequence"/>
</dbReference>
<dbReference type="OrthoDB" id="47488at2759"/>
<dbReference type="InterPro" id="IPR036691">
    <property type="entry name" value="Endo/exonu/phosph_ase_sf"/>
</dbReference>
<evidence type="ECO:0000313" key="3">
    <source>
        <dbReference type="Proteomes" id="UP000256964"/>
    </source>
</evidence>
<evidence type="ECO:0000256" key="1">
    <source>
        <dbReference type="SAM" id="SignalP"/>
    </source>
</evidence>
<sequence>MVYRALVMGAIVVALRQLLPVCAVSVTDIQGASWLSPLRGQTVHNLSGIVTAKSTSGFWIQGEPVADVRTSNGLSVFTSSKTILASVNVGDNISLSGVVSEFRSTSASNLNNLFITELQSPANITVLSSDHAIVPLVLGASGTRSPPTQKLSALDGDAGADGWLAVPNNQSLVDVVNATLQPDQYGMDFWSSLEGQLVTVKSPVAIDFENDFGEFWVYGDWTVTGKNSRGGLSITFGPDGVPDANPETVIVGSPLDGTKNPTVSLGKTFEDITGVIVYQFGFYYILPLTAPVVASTPSSVIPPATIKPSSDSECTITIGDYNVENMAPTSSHMSTVASHIASFLNTPDIMFVQEIQDNSGTKDDGVVIANLTLTNLVTKIASAANASSTYSFLEIAPQNDMDGGEPGGNIRQAYLFDDTKFSLVPGSAAGGALDATHPVVGVDGKVTLTFNPGRIDPTNPAWNASRKPLVAAWETPSGVRFFTINLHLTAKLDGSSTQGDARPPVNGGVDQRIAQVETIAADPLLSQAFVQDLLSMDPNANVIVGGDCNEYVQTRAVFAPFVGLLTELDEASGVPAVERYTYLFDQNSQQLDHLFVSSAIVQRGTAVEHVHVNNWAESVSKRASDHDPSVAQVQIC</sequence>
<feature type="chain" id="PRO_5016893387" evidence="1">
    <location>
        <begin position="24"/>
        <end position="636"/>
    </location>
</feature>
<dbReference type="AlphaFoldDB" id="A0A371DBJ9"/>
<organism evidence="2 3">
    <name type="scientific">Lentinus brumalis</name>
    <dbReference type="NCBI Taxonomy" id="2498619"/>
    <lineage>
        <taxon>Eukaryota</taxon>
        <taxon>Fungi</taxon>
        <taxon>Dikarya</taxon>
        <taxon>Basidiomycota</taxon>
        <taxon>Agaricomycotina</taxon>
        <taxon>Agaricomycetes</taxon>
        <taxon>Polyporales</taxon>
        <taxon>Polyporaceae</taxon>
        <taxon>Lentinus</taxon>
    </lineage>
</organism>
<proteinExistence type="predicted"/>
<dbReference type="PANTHER" id="PTHR42834">
    <property type="entry name" value="ENDONUCLEASE/EXONUCLEASE/PHOSPHATASE FAMILY PROTEIN (AFU_ORTHOLOGUE AFUA_3G09210)"/>
    <property type="match status" value="1"/>
</dbReference>
<dbReference type="CDD" id="cd04486">
    <property type="entry name" value="YhcR_OBF_like"/>
    <property type="match status" value="1"/>
</dbReference>
<keyword evidence="1" id="KW-0732">Signal</keyword>
<name>A0A371DBJ9_9APHY</name>
<dbReference type="Gene3D" id="3.60.10.10">
    <property type="entry name" value="Endonuclease/exonuclease/phosphatase"/>
    <property type="match status" value="1"/>
</dbReference>
<feature type="signal peptide" evidence="1">
    <location>
        <begin position="1"/>
        <end position="23"/>
    </location>
</feature>
<protein>
    <submittedName>
        <fullName evidence="2">DNase I-like protein</fullName>
    </submittedName>
</protein>
<gene>
    <name evidence="2" type="ORF">OH76DRAFT_497798</name>
</gene>
<dbReference type="PANTHER" id="PTHR42834:SF1">
    <property type="entry name" value="ENDONUCLEASE_EXONUCLEASE_PHOSPHATASE FAMILY PROTEIN (AFU_ORTHOLOGUE AFUA_3G09210)"/>
    <property type="match status" value="1"/>
</dbReference>
<dbReference type="SUPFAM" id="SSF56219">
    <property type="entry name" value="DNase I-like"/>
    <property type="match status" value="1"/>
</dbReference>
<reference evidence="2 3" key="1">
    <citation type="journal article" date="2018" name="Biotechnol. Biofuels">
        <title>Integrative visual omics of the white-rot fungus Polyporus brumalis exposes the biotechnological potential of its oxidative enzymes for delignifying raw plant biomass.</title>
        <authorList>
            <person name="Miyauchi S."/>
            <person name="Rancon A."/>
            <person name="Drula E."/>
            <person name="Hage H."/>
            <person name="Chaduli D."/>
            <person name="Favel A."/>
            <person name="Grisel S."/>
            <person name="Henrissat B."/>
            <person name="Herpoel-Gimbert I."/>
            <person name="Ruiz-Duenas F.J."/>
            <person name="Chevret D."/>
            <person name="Hainaut M."/>
            <person name="Lin J."/>
            <person name="Wang M."/>
            <person name="Pangilinan J."/>
            <person name="Lipzen A."/>
            <person name="Lesage-Meessen L."/>
            <person name="Navarro D."/>
            <person name="Riley R."/>
            <person name="Grigoriev I.V."/>
            <person name="Zhou S."/>
            <person name="Raouche S."/>
            <person name="Rosso M.N."/>
        </authorList>
    </citation>
    <scope>NUCLEOTIDE SEQUENCE [LARGE SCALE GENOMIC DNA]</scope>
    <source>
        <strain evidence="2 3">BRFM 1820</strain>
    </source>
</reference>
<keyword evidence="3" id="KW-1185">Reference proteome</keyword>